<evidence type="ECO:0000313" key="3">
    <source>
        <dbReference type="EMBL" id="KAK7101549.1"/>
    </source>
</evidence>
<proteinExistence type="predicted"/>
<comment type="caution">
    <text evidence="3">The sequence shown here is derived from an EMBL/GenBank/DDBJ whole genome shotgun (WGS) entry which is preliminary data.</text>
</comment>
<evidence type="ECO:0000256" key="1">
    <source>
        <dbReference type="SAM" id="SignalP"/>
    </source>
</evidence>
<feature type="chain" id="PRO_5042831327" description="Apple domain-containing protein" evidence="1">
    <location>
        <begin position="24"/>
        <end position="244"/>
    </location>
</feature>
<evidence type="ECO:0000259" key="2">
    <source>
        <dbReference type="Pfam" id="PF00024"/>
    </source>
</evidence>
<keyword evidence="1" id="KW-0732">Signal</keyword>
<dbReference type="Pfam" id="PF00024">
    <property type="entry name" value="PAN_1"/>
    <property type="match status" value="1"/>
</dbReference>
<feature type="domain" description="Apple" evidence="2">
    <location>
        <begin position="179"/>
        <end position="220"/>
    </location>
</feature>
<reference evidence="3 4" key="1">
    <citation type="submission" date="2024-02" db="EMBL/GenBank/DDBJ databases">
        <title>Chromosome-scale genome assembly of the rough periwinkle Littorina saxatilis.</title>
        <authorList>
            <person name="De Jode A."/>
            <person name="Faria R."/>
            <person name="Formenti G."/>
            <person name="Sims Y."/>
            <person name="Smith T.P."/>
            <person name="Tracey A."/>
            <person name="Wood J.M.D."/>
            <person name="Zagrodzka Z.B."/>
            <person name="Johannesson K."/>
            <person name="Butlin R.K."/>
            <person name="Leder E.H."/>
        </authorList>
    </citation>
    <scope>NUCLEOTIDE SEQUENCE [LARGE SCALE GENOMIC DNA]</scope>
    <source>
        <strain evidence="3">Snail1</strain>
        <tissue evidence="3">Muscle</tissue>
    </source>
</reference>
<name>A0AAN9BAC9_9CAEN</name>
<dbReference type="AlphaFoldDB" id="A0AAN9BAC9"/>
<gene>
    <name evidence="3" type="ORF">V1264_019915</name>
</gene>
<sequence>MARPSKLSLVLPLSIFFISMVHSAIVRENRADQSLRLHDKVYTESLLFEVKTAKSKCAASCFQRQDCVSFTFTSAVTSSPGTCRGHSEVLTSSHSSQDMKGTKVYSVDWVSKNCTADDQCPARHSECYLGHCVCSPGYYYSLGSKGCTDICQESDLQPGLTEYWNSNLWYHDFTWYVNSDPSKCQELCVKEPKCRTAVLNLSSPNENTCFLKDITKLTAPTPLAWYTQTEGDLVYWILWQRTCA</sequence>
<dbReference type="Proteomes" id="UP001374579">
    <property type="component" value="Unassembled WGS sequence"/>
</dbReference>
<feature type="signal peptide" evidence="1">
    <location>
        <begin position="1"/>
        <end position="23"/>
    </location>
</feature>
<organism evidence="3 4">
    <name type="scientific">Littorina saxatilis</name>
    <dbReference type="NCBI Taxonomy" id="31220"/>
    <lineage>
        <taxon>Eukaryota</taxon>
        <taxon>Metazoa</taxon>
        <taxon>Spiralia</taxon>
        <taxon>Lophotrochozoa</taxon>
        <taxon>Mollusca</taxon>
        <taxon>Gastropoda</taxon>
        <taxon>Caenogastropoda</taxon>
        <taxon>Littorinimorpha</taxon>
        <taxon>Littorinoidea</taxon>
        <taxon>Littorinidae</taxon>
        <taxon>Littorina</taxon>
    </lineage>
</organism>
<accession>A0AAN9BAC9</accession>
<dbReference type="EMBL" id="JBAMIC010000010">
    <property type="protein sequence ID" value="KAK7101549.1"/>
    <property type="molecule type" value="Genomic_DNA"/>
</dbReference>
<keyword evidence="4" id="KW-1185">Reference proteome</keyword>
<evidence type="ECO:0000313" key="4">
    <source>
        <dbReference type="Proteomes" id="UP001374579"/>
    </source>
</evidence>
<dbReference type="InterPro" id="IPR003609">
    <property type="entry name" value="Pan_app"/>
</dbReference>
<protein>
    <recommendedName>
        <fullName evidence="2">Apple domain-containing protein</fullName>
    </recommendedName>
</protein>